<comment type="caution">
    <text evidence="1">The sequence shown here is derived from an EMBL/GenBank/DDBJ whole genome shotgun (WGS) entry which is preliminary data.</text>
</comment>
<name>A0AAE1CWQ5_9GAST</name>
<evidence type="ECO:0000313" key="1">
    <source>
        <dbReference type="EMBL" id="KAK3741999.1"/>
    </source>
</evidence>
<sequence>MVPSARERKLGHHLRLGVDNNPLIQLPSRAPPPGRQPGSVGAHAWLASRDIIPHHFCSPRTLVLDRVASRARRLLCMLNPIPTASITLPHPNALTKKWVPPCFPPSLWIPIPFPQQPHLRRSGSRCLSLSGRTCLCVWRRKSLAWFHTRDVSEGGHGVSSFRYLLRALHAGGTHSHKTSHNSSSYHDASDNEALSRVGASVGGCIHSRSVIGVDYHLRQIDWWPLSHMWEHDGATDPRVDHVLKVVANTKSMRRSGYVSNEPQDAVLSESSQGQAEALS</sequence>
<dbReference type="AlphaFoldDB" id="A0AAE1CWQ5"/>
<gene>
    <name evidence="1" type="ORF">RRG08_024745</name>
</gene>
<dbReference type="Proteomes" id="UP001283361">
    <property type="component" value="Unassembled WGS sequence"/>
</dbReference>
<accession>A0AAE1CWQ5</accession>
<protein>
    <submittedName>
        <fullName evidence="1">Uncharacterized protein</fullName>
    </submittedName>
</protein>
<proteinExistence type="predicted"/>
<organism evidence="1 2">
    <name type="scientific">Elysia crispata</name>
    <name type="common">lettuce slug</name>
    <dbReference type="NCBI Taxonomy" id="231223"/>
    <lineage>
        <taxon>Eukaryota</taxon>
        <taxon>Metazoa</taxon>
        <taxon>Spiralia</taxon>
        <taxon>Lophotrochozoa</taxon>
        <taxon>Mollusca</taxon>
        <taxon>Gastropoda</taxon>
        <taxon>Heterobranchia</taxon>
        <taxon>Euthyneura</taxon>
        <taxon>Panpulmonata</taxon>
        <taxon>Sacoglossa</taxon>
        <taxon>Placobranchoidea</taxon>
        <taxon>Plakobranchidae</taxon>
        <taxon>Elysia</taxon>
    </lineage>
</organism>
<reference evidence="1" key="1">
    <citation type="journal article" date="2023" name="G3 (Bethesda)">
        <title>A reference genome for the long-term kleptoplast-retaining sea slug Elysia crispata morphotype clarki.</title>
        <authorList>
            <person name="Eastman K.E."/>
            <person name="Pendleton A.L."/>
            <person name="Shaikh M.A."/>
            <person name="Suttiyut T."/>
            <person name="Ogas R."/>
            <person name="Tomko P."/>
            <person name="Gavelis G."/>
            <person name="Widhalm J.R."/>
            <person name="Wisecaver J.H."/>
        </authorList>
    </citation>
    <scope>NUCLEOTIDE SEQUENCE</scope>
    <source>
        <strain evidence="1">ECLA1</strain>
    </source>
</reference>
<evidence type="ECO:0000313" key="2">
    <source>
        <dbReference type="Proteomes" id="UP001283361"/>
    </source>
</evidence>
<dbReference type="EMBL" id="JAWDGP010006383">
    <property type="protein sequence ID" value="KAK3741999.1"/>
    <property type="molecule type" value="Genomic_DNA"/>
</dbReference>
<keyword evidence="2" id="KW-1185">Reference proteome</keyword>